<proteinExistence type="predicted"/>
<reference evidence="1 2" key="1">
    <citation type="journal article" date="2016" name="Nat. Commun.">
        <title>Ectomycorrhizal ecology is imprinted in the genome of the dominant symbiotic fungus Cenococcum geophilum.</title>
        <authorList>
            <consortium name="DOE Joint Genome Institute"/>
            <person name="Peter M."/>
            <person name="Kohler A."/>
            <person name="Ohm R.A."/>
            <person name="Kuo A."/>
            <person name="Krutzmann J."/>
            <person name="Morin E."/>
            <person name="Arend M."/>
            <person name="Barry K.W."/>
            <person name="Binder M."/>
            <person name="Choi C."/>
            <person name="Clum A."/>
            <person name="Copeland A."/>
            <person name="Grisel N."/>
            <person name="Haridas S."/>
            <person name="Kipfer T."/>
            <person name="LaButti K."/>
            <person name="Lindquist E."/>
            <person name="Lipzen A."/>
            <person name="Maire R."/>
            <person name="Meier B."/>
            <person name="Mihaltcheva S."/>
            <person name="Molinier V."/>
            <person name="Murat C."/>
            <person name="Poggeler S."/>
            <person name="Quandt C.A."/>
            <person name="Sperisen C."/>
            <person name="Tritt A."/>
            <person name="Tisserant E."/>
            <person name="Crous P.W."/>
            <person name="Henrissat B."/>
            <person name="Nehls U."/>
            <person name="Egli S."/>
            <person name="Spatafora J.W."/>
            <person name="Grigoriev I.V."/>
            <person name="Martin F.M."/>
        </authorList>
    </citation>
    <scope>NUCLEOTIDE SEQUENCE [LARGE SCALE GENOMIC DNA]</scope>
    <source>
        <strain evidence="1 2">CBS 459.81</strain>
    </source>
</reference>
<evidence type="ECO:0000313" key="1">
    <source>
        <dbReference type="EMBL" id="OCK79809.1"/>
    </source>
</evidence>
<dbReference type="AlphaFoldDB" id="A0A8E2E9Q1"/>
<evidence type="ECO:0000313" key="2">
    <source>
        <dbReference type="Proteomes" id="UP000250266"/>
    </source>
</evidence>
<dbReference type="EMBL" id="KV744987">
    <property type="protein sequence ID" value="OCK79809.1"/>
    <property type="molecule type" value="Genomic_DNA"/>
</dbReference>
<dbReference type="Proteomes" id="UP000250266">
    <property type="component" value="Unassembled WGS sequence"/>
</dbReference>
<name>A0A8E2E9Q1_9PEZI</name>
<accession>A0A8E2E9Q1</accession>
<sequence>MPAAWLGKTYSHRTRSASKFDSNLRRNPLLGIKTGVRRRVWFPLPYSVAASTFAIALADSAGYVLPSSGTVSTTQFYIGPELSNGTACGVSALPNSRSASGKQGGSPGHLYKDDEQAAINHFAFGTNPSVFSSGGAGGTCGVSYQLTPVPSSGSALSSQAMAFMTGDEWPAAVSPSGRQHCKHGGMERFASS</sequence>
<gene>
    <name evidence="1" type="ORF">K432DRAFT_426233</name>
</gene>
<dbReference type="InterPro" id="IPR036908">
    <property type="entry name" value="RlpA-like_sf"/>
</dbReference>
<keyword evidence="2" id="KW-1185">Reference proteome</keyword>
<organism evidence="1 2">
    <name type="scientific">Lepidopterella palustris CBS 459.81</name>
    <dbReference type="NCBI Taxonomy" id="1314670"/>
    <lineage>
        <taxon>Eukaryota</taxon>
        <taxon>Fungi</taxon>
        <taxon>Dikarya</taxon>
        <taxon>Ascomycota</taxon>
        <taxon>Pezizomycotina</taxon>
        <taxon>Dothideomycetes</taxon>
        <taxon>Pleosporomycetidae</taxon>
        <taxon>Mytilinidiales</taxon>
        <taxon>Argynnaceae</taxon>
        <taxon>Lepidopterella</taxon>
    </lineage>
</organism>
<dbReference type="OrthoDB" id="5408267at2759"/>
<dbReference type="Gene3D" id="2.40.40.10">
    <property type="entry name" value="RlpA-like domain"/>
    <property type="match status" value="1"/>
</dbReference>
<protein>
    <submittedName>
        <fullName evidence="1">Uncharacterized protein</fullName>
    </submittedName>
</protein>